<reference evidence="2 3" key="1">
    <citation type="journal article" date="2015" name="Nature">
        <title>rRNA introns, odd ribosomes, and small enigmatic genomes across a large radiation of phyla.</title>
        <authorList>
            <person name="Brown C.T."/>
            <person name="Hug L.A."/>
            <person name="Thomas B.C."/>
            <person name="Sharon I."/>
            <person name="Castelle C.J."/>
            <person name="Singh A."/>
            <person name="Wilkins M.J."/>
            <person name="Williams K.H."/>
            <person name="Banfield J.F."/>
        </authorList>
    </citation>
    <scope>NUCLEOTIDE SEQUENCE [LARGE SCALE GENOMIC DNA]</scope>
</reference>
<keyword evidence="1" id="KW-0472">Membrane</keyword>
<sequence length="39" mass="4665">MMKKIRYEDLKLDGMFSAFSIRVIFFSVFLFFALPTKLL</sequence>
<evidence type="ECO:0000313" key="2">
    <source>
        <dbReference type="EMBL" id="KKR30392.1"/>
    </source>
</evidence>
<accession>A0A0G0SXQ6</accession>
<dbReference type="Proteomes" id="UP000034539">
    <property type="component" value="Unassembled WGS sequence"/>
</dbReference>
<feature type="transmembrane region" description="Helical" evidence="1">
    <location>
        <begin position="12"/>
        <end position="34"/>
    </location>
</feature>
<evidence type="ECO:0000256" key="1">
    <source>
        <dbReference type="SAM" id="Phobius"/>
    </source>
</evidence>
<protein>
    <submittedName>
        <fullName evidence="2">Uncharacterized protein</fullName>
    </submittedName>
</protein>
<comment type="caution">
    <text evidence="2">The sequence shown here is derived from an EMBL/GenBank/DDBJ whole genome shotgun (WGS) entry which is preliminary data.</text>
</comment>
<keyword evidence="1" id="KW-0812">Transmembrane</keyword>
<proteinExistence type="predicted"/>
<gene>
    <name evidence="2" type="ORF">UT63_C0100G0003</name>
</gene>
<organism evidence="2 3">
    <name type="scientific">Candidatus Gottesmanbacteria bacterium GW2011_GWC2_39_8</name>
    <dbReference type="NCBI Taxonomy" id="1618450"/>
    <lineage>
        <taxon>Bacteria</taxon>
        <taxon>Candidatus Gottesmaniibacteriota</taxon>
    </lineage>
</organism>
<keyword evidence="1" id="KW-1133">Transmembrane helix</keyword>
<evidence type="ECO:0000313" key="3">
    <source>
        <dbReference type="Proteomes" id="UP000034539"/>
    </source>
</evidence>
<name>A0A0G0SXQ6_9BACT</name>
<dbReference type="AlphaFoldDB" id="A0A0G0SXQ6"/>
<dbReference type="EMBL" id="LBXN01000100">
    <property type="protein sequence ID" value="KKR30392.1"/>
    <property type="molecule type" value="Genomic_DNA"/>
</dbReference>